<dbReference type="EMBL" id="JAZGQK010000038">
    <property type="protein sequence ID" value="MEE6263486.1"/>
    <property type="molecule type" value="Genomic_DNA"/>
</dbReference>
<accession>A0ABU7S407</accession>
<feature type="region of interest" description="Disordered" evidence="1">
    <location>
        <begin position="80"/>
        <end position="99"/>
    </location>
</feature>
<comment type="caution">
    <text evidence="2">The sequence shown here is derived from an EMBL/GenBank/DDBJ whole genome shotgun (WGS) entry which is preliminary data.</text>
</comment>
<name>A0ABU7S407_9ACTN</name>
<proteinExistence type="predicted"/>
<reference evidence="2 3" key="1">
    <citation type="submission" date="2024-01" db="EMBL/GenBank/DDBJ databases">
        <title>Genome insights into Plantactinospora sonchi sp. nov.</title>
        <authorList>
            <person name="Wang L."/>
        </authorList>
    </citation>
    <scope>NUCLEOTIDE SEQUENCE [LARGE SCALE GENOMIC DNA]</scope>
    <source>
        <strain evidence="2 3">NEAU-QY2</strain>
    </source>
</reference>
<organism evidence="2 3">
    <name type="scientific">Plantactinospora sonchi</name>
    <dbReference type="NCBI Taxonomy" id="1544735"/>
    <lineage>
        <taxon>Bacteria</taxon>
        <taxon>Bacillati</taxon>
        <taxon>Actinomycetota</taxon>
        <taxon>Actinomycetes</taxon>
        <taxon>Micromonosporales</taxon>
        <taxon>Micromonosporaceae</taxon>
        <taxon>Plantactinospora</taxon>
    </lineage>
</organism>
<evidence type="ECO:0000313" key="2">
    <source>
        <dbReference type="EMBL" id="MEE6263486.1"/>
    </source>
</evidence>
<dbReference type="SUPFAM" id="SSF159888">
    <property type="entry name" value="YdhG-like"/>
    <property type="match status" value="1"/>
</dbReference>
<dbReference type="RefSeq" id="WP_331218385.1">
    <property type="nucleotide sequence ID" value="NZ_JAZGQK010000038.1"/>
</dbReference>
<evidence type="ECO:0000256" key="1">
    <source>
        <dbReference type="SAM" id="MobiDB-lite"/>
    </source>
</evidence>
<dbReference type="Gene3D" id="3.90.1150.200">
    <property type="match status" value="1"/>
</dbReference>
<gene>
    <name evidence="2" type="ORF">V1633_33915</name>
</gene>
<keyword evidence="3" id="KW-1185">Reference proteome</keyword>
<dbReference type="Proteomes" id="UP001332243">
    <property type="component" value="Unassembled WGS sequence"/>
</dbReference>
<evidence type="ECO:0000313" key="3">
    <source>
        <dbReference type="Proteomes" id="UP001332243"/>
    </source>
</evidence>
<sequence length="99" mass="10730">MPSATQNLQNPVTDYLAGLDDPLRKVGERLRGIVDAALPEATGAMWHGHPTWSLGGKSGQRPVCLLKAYGSYVTFGLWRGQEVDDGPDGSSPAPARWRR</sequence>
<protein>
    <submittedName>
        <fullName evidence="2">DUF1801 domain-containing protein</fullName>
    </submittedName>
</protein>